<dbReference type="Proteomes" id="UP000551758">
    <property type="component" value="Unassembled WGS sequence"/>
</dbReference>
<reference evidence="1 2" key="1">
    <citation type="journal article" date="2020" name="Mol. Biol. Evol.">
        <title>Interspecific Gene Flow and the Evolution of Specialization in Black and White Rhinoceros.</title>
        <authorList>
            <person name="Moodley Y."/>
            <person name="Westbury M.V."/>
            <person name="Russo I.M."/>
            <person name="Gopalakrishnan S."/>
            <person name="Rakotoarivelo A."/>
            <person name="Olsen R.A."/>
            <person name="Prost S."/>
            <person name="Tunstall T."/>
            <person name="Ryder O.A."/>
            <person name="Dalen L."/>
            <person name="Bruford M.W."/>
        </authorList>
    </citation>
    <scope>NUCLEOTIDE SEQUENCE [LARGE SCALE GENOMIC DNA]</scope>
    <source>
        <strain evidence="1">SBR-YM</strain>
        <tissue evidence="1">Skin</tissue>
    </source>
</reference>
<keyword evidence="2" id="KW-1185">Reference proteome</keyword>
<dbReference type="EMBL" id="JACDTQ010004046">
    <property type="protein sequence ID" value="KAF5911129.1"/>
    <property type="molecule type" value="Genomic_DNA"/>
</dbReference>
<organism evidence="1 2">
    <name type="scientific">Diceros bicornis minor</name>
    <name type="common">South-central black rhinoceros</name>
    <dbReference type="NCBI Taxonomy" id="77932"/>
    <lineage>
        <taxon>Eukaryota</taxon>
        <taxon>Metazoa</taxon>
        <taxon>Chordata</taxon>
        <taxon>Craniata</taxon>
        <taxon>Vertebrata</taxon>
        <taxon>Euteleostomi</taxon>
        <taxon>Mammalia</taxon>
        <taxon>Eutheria</taxon>
        <taxon>Laurasiatheria</taxon>
        <taxon>Perissodactyla</taxon>
        <taxon>Rhinocerotidae</taxon>
        <taxon>Diceros</taxon>
    </lineage>
</organism>
<protein>
    <submittedName>
        <fullName evidence="1">Uncharacterized protein</fullName>
    </submittedName>
</protein>
<evidence type="ECO:0000313" key="1">
    <source>
        <dbReference type="EMBL" id="KAF5911129.1"/>
    </source>
</evidence>
<comment type="caution">
    <text evidence="1">The sequence shown here is derived from an EMBL/GenBank/DDBJ whole genome shotgun (WGS) entry which is preliminary data.</text>
</comment>
<gene>
    <name evidence="1" type="ORF">HPG69_001096</name>
</gene>
<dbReference type="AlphaFoldDB" id="A0A7J7E612"/>
<sequence length="132" mass="15488">MTTYMIKINNLIMYKALEQMKTKFLNDCNMIDSDAETYQLKYHQIFPEKTSFHQLHHQDDTYWWKKVNTHGELVSAEKLVTSIKFSSSKSSQTSFPNSKSTFKTSENEELLLSASVKFWFPDALRFLLKSTV</sequence>
<proteinExistence type="predicted"/>
<accession>A0A7J7E612</accession>
<name>A0A7J7E612_DICBM</name>
<evidence type="ECO:0000313" key="2">
    <source>
        <dbReference type="Proteomes" id="UP000551758"/>
    </source>
</evidence>